<evidence type="ECO:0000256" key="2">
    <source>
        <dbReference type="ARBA" id="ARBA00022475"/>
    </source>
</evidence>
<keyword evidence="2" id="KW-1003">Cell membrane</keyword>
<name>A0ABW1I261_9PSEU</name>
<comment type="caution">
    <text evidence="7">The sequence shown here is derived from an EMBL/GenBank/DDBJ whole genome shotgun (WGS) entry which is preliminary data.</text>
</comment>
<keyword evidence="5 6" id="KW-0472">Membrane</keyword>
<accession>A0ABW1I261</accession>
<feature type="transmembrane region" description="Helical" evidence="6">
    <location>
        <begin position="113"/>
        <end position="133"/>
    </location>
</feature>
<dbReference type="EMBL" id="JBHSQK010000005">
    <property type="protein sequence ID" value="MFC5947023.1"/>
    <property type="molecule type" value="Genomic_DNA"/>
</dbReference>
<gene>
    <name evidence="7" type="ORF">ACFQH9_01870</name>
</gene>
<feature type="transmembrane region" description="Helical" evidence="6">
    <location>
        <begin position="88"/>
        <end position="107"/>
    </location>
</feature>
<evidence type="ECO:0000256" key="3">
    <source>
        <dbReference type="ARBA" id="ARBA00022692"/>
    </source>
</evidence>
<comment type="subcellular location">
    <subcellularLocation>
        <location evidence="1">Cell membrane</location>
        <topology evidence="1">Multi-pass membrane protein</topology>
    </subcellularLocation>
</comment>
<keyword evidence="3 6" id="KW-0812">Transmembrane</keyword>
<evidence type="ECO:0000313" key="7">
    <source>
        <dbReference type="EMBL" id="MFC5947023.1"/>
    </source>
</evidence>
<protein>
    <submittedName>
        <fullName evidence="7">Cytochrome c oxidase assembly protein</fullName>
    </submittedName>
</protein>
<reference evidence="8" key="1">
    <citation type="journal article" date="2019" name="Int. J. Syst. Evol. Microbiol.">
        <title>The Global Catalogue of Microorganisms (GCM) 10K type strain sequencing project: providing services to taxonomists for standard genome sequencing and annotation.</title>
        <authorList>
            <consortium name="The Broad Institute Genomics Platform"/>
            <consortium name="The Broad Institute Genome Sequencing Center for Infectious Disease"/>
            <person name="Wu L."/>
            <person name="Ma J."/>
        </authorList>
    </citation>
    <scope>NUCLEOTIDE SEQUENCE [LARGE SCALE GENOMIC DNA]</scope>
    <source>
        <strain evidence="8">CGMCC 4.7397</strain>
    </source>
</reference>
<dbReference type="InterPro" id="IPR019108">
    <property type="entry name" value="Caa3_assmbl_CtaG-rel"/>
</dbReference>
<evidence type="ECO:0000256" key="4">
    <source>
        <dbReference type="ARBA" id="ARBA00022989"/>
    </source>
</evidence>
<dbReference type="Pfam" id="PF09678">
    <property type="entry name" value="Caa3_CtaG"/>
    <property type="match status" value="1"/>
</dbReference>
<proteinExistence type="predicted"/>
<evidence type="ECO:0000256" key="1">
    <source>
        <dbReference type="ARBA" id="ARBA00004651"/>
    </source>
</evidence>
<evidence type="ECO:0000313" key="8">
    <source>
        <dbReference type="Proteomes" id="UP001596119"/>
    </source>
</evidence>
<evidence type="ECO:0000256" key="5">
    <source>
        <dbReference type="ARBA" id="ARBA00023136"/>
    </source>
</evidence>
<keyword evidence="4 6" id="KW-1133">Transmembrane helix</keyword>
<sequence length="170" mass="17365">MNHLAHMAVDGLLVSVLAPLLLMLLRALRVEPPTLPAVVVAPGVVLLHAAAVLLPALAGAAPVLLLAGGVLFWTPVLGRRRLSPAGRIVYLFATMPALDLPGVWLVARGDGPGGIAMVLGMLPIGLTALGLAWRWTAEEERTAAADAAAHVGHGAVGGATRETTHGRTGS</sequence>
<feature type="transmembrane region" description="Helical" evidence="6">
    <location>
        <begin position="45"/>
        <end position="76"/>
    </location>
</feature>
<organism evidence="7 8">
    <name type="scientific">Pseudonocardia lutea</name>
    <dbReference type="NCBI Taxonomy" id="2172015"/>
    <lineage>
        <taxon>Bacteria</taxon>
        <taxon>Bacillati</taxon>
        <taxon>Actinomycetota</taxon>
        <taxon>Actinomycetes</taxon>
        <taxon>Pseudonocardiales</taxon>
        <taxon>Pseudonocardiaceae</taxon>
        <taxon>Pseudonocardia</taxon>
    </lineage>
</organism>
<evidence type="ECO:0000256" key="6">
    <source>
        <dbReference type="SAM" id="Phobius"/>
    </source>
</evidence>
<dbReference type="Proteomes" id="UP001596119">
    <property type="component" value="Unassembled WGS sequence"/>
</dbReference>
<dbReference type="RefSeq" id="WP_379563481.1">
    <property type="nucleotide sequence ID" value="NZ_JBHSQK010000005.1"/>
</dbReference>
<keyword evidence="8" id="KW-1185">Reference proteome</keyword>